<accession>A0A4D6NQW6</accession>
<reference evidence="2 3" key="1">
    <citation type="submission" date="2019-04" db="EMBL/GenBank/DDBJ databases">
        <title>An improved genome assembly and genetic linkage map for asparagus bean, Vigna unguiculata ssp. sesquipedialis.</title>
        <authorList>
            <person name="Xia Q."/>
            <person name="Zhang R."/>
            <person name="Dong Y."/>
        </authorList>
    </citation>
    <scope>NUCLEOTIDE SEQUENCE [LARGE SCALE GENOMIC DNA]</scope>
    <source>
        <tissue evidence="2">Leaf</tissue>
    </source>
</reference>
<dbReference type="Proteomes" id="UP000501690">
    <property type="component" value="Linkage Group LG11"/>
</dbReference>
<dbReference type="EMBL" id="CP039355">
    <property type="protein sequence ID" value="QCE15064.1"/>
    <property type="molecule type" value="Genomic_DNA"/>
</dbReference>
<organism evidence="2 3">
    <name type="scientific">Vigna unguiculata</name>
    <name type="common">Cowpea</name>
    <dbReference type="NCBI Taxonomy" id="3917"/>
    <lineage>
        <taxon>Eukaryota</taxon>
        <taxon>Viridiplantae</taxon>
        <taxon>Streptophyta</taxon>
        <taxon>Embryophyta</taxon>
        <taxon>Tracheophyta</taxon>
        <taxon>Spermatophyta</taxon>
        <taxon>Magnoliopsida</taxon>
        <taxon>eudicotyledons</taxon>
        <taxon>Gunneridae</taxon>
        <taxon>Pentapetalae</taxon>
        <taxon>rosids</taxon>
        <taxon>fabids</taxon>
        <taxon>Fabales</taxon>
        <taxon>Fabaceae</taxon>
        <taxon>Papilionoideae</taxon>
        <taxon>50 kb inversion clade</taxon>
        <taxon>NPAAA clade</taxon>
        <taxon>indigoferoid/millettioid clade</taxon>
        <taxon>Phaseoleae</taxon>
        <taxon>Vigna</taxon>
    </lineage>
</organism>
<keyword evidence="3" id="KW-1185">Reference proteome</keyword>
<feature type="compositionally biased region" description="Basic and acidic residues" evidence="1">
    <location>
        <begin position="52"/>
        <end position="65"/>
    </location>
</feature>
<name>A0A4D6NQW6_VIGUN</name>
<feature type="region of interest" description="Disordered" evidence="1">
    <location>
        <begin position="44"/>
        <end position="65"/>
    </location>
</feature>
<gene>
    <name evidence="2" type="ORF">DEO72_LG11g2072</name>
</gene>
<evidence type="ECO:0000313" key="3">
    <source>
        <dbReference type="Proteomes" id="UP000501690"/>
    </source>
</evidence>
<sequence>MNSGGNLIFLPKQVGLTSARVSETLLGACSGKVSPKRENAKAPLFHFSSSRLGDRSSPERENSLA</sequence>
<evidence type="ECO:0000313" key="2">
    <source>
        <dbReference type="EMBL" id="QCE15064.1"/>
    </source>
</evidence>
<evidence type="ECO:0000256" key="1">
    <source>
        <dbReference type="SAM" id="MobiDB-lite"/>
    </source>
</evidence>
<dbReference type="AlphaFoldDB" id="A0A4D6NQW6"/>
<proteinExistence type="predicted"/>
<protein>
    <submittedName>
        <fullName evidence="2">Uncharacterized protein</fullName>
    </submittedName>
</protein>